<proteinExistence type="predicted"/>
<keyword evidence="5" id="KW-1185">Reference proteome</keyword>
<organism evidence="4 5">
    <name type="scientific">Lysinibacillus halotolerans</name>
    <dbReference type="NCBI Taxonomy" id="1368476"/>
    <lineage>
        <taxon>Bacteria</taxon>
        <taxon>Bacillati</taxon>
        <taxon>Bacillota</taxon>
        <taxon>Bacilli</taxon>
        <taxon>Bacillales</taxon>
        <taxon>Bacillaceae</taxon>
        <taxon>Lysinibacillus</taxon>
    </lineage>
</organism>
<dbReference type="InterPro" id="IPR013766">
    <property type="entry name" value="Thioredoxin_domain"/>
</dbReference>
<dbReference type="GO" id="GO:0016491">
    <property type="term" value="F:oxidoreductase activity"/>
    <property type="evidence" value="ECO:0007669"/>
    <property type="project" value="InterPro"/>
</dbReference>
<dbReference type="GO" id="GO:0016209">
    <property type="term" value="F:antioxidant activity"/>
    <property type="evidence" value="ECO:0007669"/>
    <property type="project" value="InterPro"/>
</dbReference>
<comment type="caution">
    <text evidence="4">The sequence shown here is derived from an EMBL/GenBank/DDBJ whole genome shotgun (WGS) entry which is preliminary data.</text>
</comment>
<evidence type="ECO:0000256" key="2">
    <source>
        <dbReference type="SAM" id="Phobius"/>
    </source>
</evidence>
<evidence type="ECO:0000259" key="3">
    <source>
        <dbReference type="PROSITE" id="PS51352"/>
    </source>
</evidence>
<dbReference type="Pfam" id="PF00578">
    <property type="entry name" value="AhpC-TSA"/>
    <property type="match status" value="1"/>
</dbReference>
<dbReference type="PROSITE" id="PS51352">
    <property type="entry name" value="THIOREDOXIN_2"/>
    <property type="match status" value="1"/>
</dbReference>
<keyword evidence="2" id="KW-0472">Membrane</keyword>
<evidence type="ECO:0000256" key="1">
    <source>
        <dbReference type="ARBA" id="ARBA00023157"/>
    </source>
</evidence>
<dbReference type="InterPro" id="IPR050553">
    <property type="entry name" value="Thioredoxin_ResA/DsbE_sf"/>
</dbReference>
<feature type="transmembrane region" description="Helical" evidence="2">
    <location>
        <begin position="6"/>
        <end position="23"/>
    </location>
</feature>
<keyword evidence="2" id="KW-1133">Transmembrane helix</keyword>
<dbReference type="EMBL" id="RHLQ01000025">
    <property type="protein sequence ID" value="RNC98493.1"/>
    <property type="molecule type" value="Genomic_DNA"/>
</dbReference>
<dbReference type="PANTHER" id="PTHR42852">
    <property type="entry name" value="THIOL:DISULFIDE INTERCHANGE PROTEIN DSBE"/>
    <property type="match status" value="1"/>
</dbReference>
<dbReference type="OrthoDB" id="25753at2"/>
<gene>
    <name evidence="4" type="ORF">EC501_11000</name>
</gene>
<sequence length="215" mass="24570">MKKYIPFIIIAILVCYVIFDFVSKESMLNTTIKNEAKTEQSIEQEVVDELFDHTGEDLTETGHIESGQTLPEVEFAPGFELSDMNGVSVNLSDLKGKIVILNFWATWCPPCRDEMPHMQSFYEKKKDDGIEIIAVNLTNQDVGRQAIEQFVQDFGLTFPILLDEDGYVGTLYEVMTIPTSYILDEEGRIFQKVVGPMDEQILNDMVDSIRMYDEE</sequence>
<keyword evidence="2" id="KW-0812">Transmembrane</keyword>
<dbReference type="PANTHER" id="PTHR42852:SF17">
    <property type="entry name" value="THIOREDOXIN-LIKE PROTEIN HI_1115"/>
    <property type="match status" value="1"/>
</dbReference>
<dbReference type="RefSeq" id="WP_122972347.1">
    <property type="nucleotide sequence ID" value="NZ_RHLQ01000025.1"/>
</dbReference>
<feature type="domain" description="Thioredoxin" evidence="3">
    <location>
        <begin position="70"/>
        <end position="211"/>
    </location>
</feature>
<dbReference type="InterPro" id="IPR017937">
    <property type="entry name" value="Thioredoxin_CS"/>
</dbReference>
<dbReference type="AlphaFoldDB" id="A0A3M8H7S3"/>
<dbReference type="Proteomes" id="UP000279909">
    <property type="component" value="Unassembled WGS sequence"/>
</dbReference>
<dbReference type="InterPro" id="IPR000866">
    <property type="entry name" value="AhpC/TSA"/>
</dbReference>
<protein>
    <submittedName>
        <fullName evidence="4">TlpA family protein disulfide reductase</fullName>
    </submittedName>
</protein>
<dbReference type="SUPFAM" id="SSF52833">
    <property type="entry name" value="Thioredoxin-like"/>
    <property type="match status" value="1"/>
</dbReference>
<dbReference type="PROSITE" id="PS00194">
    <property type="entry name" value="THIOREDOXIN_1"/>
    <property type="match status" value="1"/>
</dbReference>
<keyword evidence="1" id="KW-1015">Disulfide bond</keyword>
<evidence type="ECO:0000313" key="4">
    <source>
        <dbReference type="EMBL" id="RNC98493.1"/>
    </source>
</evidence>
<name>A0A3M8H7S3_9BACI</name>
<reference evidence="4 5" key="1">
    <citation type="journal article" date="2014" name="Int. J. Syst. Evol. Microbiol.">
        <title>Lysinibacillus halotolerans sp. nov., isolated from saline-alkaline soil.</title>
        <authorList>
            <person name="Kong D."/>
            <person name="Wang Y."/>
            <person name="Zhao B."/>
            <person name="Li Y."/>
            <person name="Song J."/>
            <person name="Zhai Y."/>
            <person name="Zhang C."/>
            <person name="Wang H."/>
            <person name="Chen X."/>
            <person name="Zhao B."/>
            <person name="Ruan Z."/>
        </authorList>
    </citation>
    <scope>NUCLEOTIDE SEQUENCE [LARGE SCALE GENOMIC DNA]</scope>
    <source>
        <strain evidence="4 5">MCCC 1A12703</strain>
    </source>
</reference>
<dbReference type="Gene3D" id="3.40.30.10">
    <property type="entry name" value="Glutaredoxin"/>
    <property type="match status" value="1"/>
</dbReference>
<accession>A0A3M8H7S3</accession>
<evidence type="ECO:0000313" key="5">
    <source>
        <dbReference type="Proteomes" id="UP000279909"/>
    </source>
</evidence>
<dbReference type="CDD" id="cd02966">
    <property type="entry name" value="TlpA_like_family"/>
    <property type="match status" value="1"/>
</dbReference>
<dbReference type="InterPro" id="IPR036249">
    <property type="entry name" value="Thioredoxin-like_sf"/>
</dbReference>